<evidence type="ECO:0000313" key="3">
    <source>
        <dbReference type="Proteomes" id="UP000199147"/>
    </source>
</evidence>
<keyword evidence="3" id="KW-1185">Reference proteome</keyword>
<gene>
    <name evidence="2" type="ORF">BN2156_06083</name>
</gene>
<feature type="region of interest" description="Disordered" evidence="1">
    <location>
        <begin position="203"/>
        <end position="278"/>
    </location>
</feature>
<accession>A0A0H5RYX4</accession>
<evidence type="ECO:0000256" key="1">
    <source>
        <dbReference type="SAM" id="MobiDB-lite"/>
    </source>
</evidence>
<evidence type="ECO:0000313" key="2">
    <source>
        <dbReference type="EMBL" id="CRZ19168.1"/>
    </source>
</evidence>
<sequence>MLENLVGQQCRGRDLDHHAGGQPVRTCPIGKAFRLGRGGDHGCHHQRGVSGGLSRGGDRLELVREQTGIALGDPDTAHAERRVGLLGMSGELQRFVRARIEGADHHFASGEGVEHLTVDLGLLGDRRLGVTVEEAQLGAEQPDAFGRGVARTPGGGAVLHVGQDRDRVAVGGRTRAGPLPGGQCVALGGGHRGRGLGRIRIGGQRARGPVEQDHGAGGHGIEPTDRDHTRDPELAGDDRGVAGRPAECGDEPDHQLRVQAGGIGGRQVLRAQDRRDIR</sequence>
<feature type="compositionally biased region" description="Basic and acidic residues" evidence="1">
    <location>
        <begin position="208"/>
        <end position="241"/>
    </location>
</feature>
<proteinExistence type="predicted"/>
<reference evidence="3" key="1">
    <citation type="submission" date="2015-07" db="EMBL/GenBank/DDBJ databases">
        <authorList>
            <person name="Urmite Genomes"/>
        </authorList>
    </citation>
    <scope>NUCLEOTIDE SEQUENCE [LARGE SCALE GENOMIC DNA]</scope>
    <source>
        <strain evidence="3">type strain: ATCC 49404</strain>
    </source>
</reference>
<organism evidence="2 3">
    <name type="scientific">Mycolicibacterium neworleansense</name>
    <dbReference type="NCBI Taxonomy" id="146018"/>
    <lineage>
        <taxon>Bacteria</taxon>
        <taxon>Bacillati</taxon>
        <taxon>Actinomycetota</taxon>
        <taxon>Actinomycetes</taxon>
        <taxon>Mycobacteriales</taxon>
        <taxon>Mycobacteriaceae</taxon>
        <taxon>Mycolicibacterium</taxon>
    </lineage>
</organism>
<protein>
    <submittedName>
        <fullName evidence="2">Uncharacterized protein</fullName>
    </submittedName>
</protein>
<dbReference type="EMBL" id="CWKH01000004">
    <property type="protein sequence ID" value="CRZ19168.1"/>
    <property type="molecule type" value="Genomic_DNA"/>
</dbReference>
<dbReference type="Proteomes" id="UP000199147">
    <property type="component" value="Unassembled WGS sequence"/>
</dbReference>
<name>A0A0H5RYX4_9MYCO</name>
<dbReference type="AlphaFoldDB" id="A0A0H5RYX4"/>